<proteinExistence type="predicted"/>
<dbReference type="GO" id="GO:0006623">
    <property type="term" value="P:protein targeting to vacuole"/>
    <property type="evidence" value="ECO:0007669"/>
    <property type="project" value="InterPro"/>
</dbReference>
<reference evidence="3 4" key="1">
    <citation type="submission" date="2016-10" db="EMBL/GenBank/DDBJ databases">
        <title>Reductive evolution of mitochondrial metabolism and differential evolution of invasion-related proteins in Cryptosporidium.</title>
        <authorList>
            <person name="Liu S."/>
            <person name="Roellig D.M."/>
            <person name="Guo Y."/>
            <person name="Li N."/>
            <person name="Frace M.A."/>
            <person name="Tang K."/>
            <person name="Zhang L."/>
            <person name="Feng Y."/>
            <person name="Xiao L."/>
        </authorList>
    </citation>
    <scope>NUCLEOTIDE SEQUENCE [LARGE SCALE GENOMIC DNA]</scope>
    <source>
        <strain evidence="3">30847</strain>
    </source>
</reference>
<evidence type="ECO:0000259" key="2">
    <source>
        <dbReference type="Pfam" id="PF19037"/>
    </source>
</evidence>
<dbReference type="PANTHER" id="PTHR13027:SF7">
    <property type="entry name" value="VACUOLAR FUSION PROTEIN MON1 HOMOLOG"/>
    <property type="match status" value="1"/>
</dbReference>
<comment type="caution">
    <text evidence="3">The sequence shown here is derived from an EMBL/GenBank/DDBJ whole genome shotgun (WGS) entry which is preliminary data.</text>
</comment>
<name>A0A1J4MU48_9CRYT</name>
<dbReference type="GO" id="GO:0016192">
    <property type="term" value="P:vesicle-mediated transport"/>
    <property type="evidence" value="ECO:0007669"/>
    <property type="project" value="InterPro"/>
</dbReference>
<feature type="domain" description="FUZ/MON1/HPS1 first Longin" evidence="1">
    <location>
        <begin position="6"/>
        <end position="141"/>
    </location>
</feature>
<accession>A0A1J4MU48</accession>
<organism evidence="3 4">
    <name type="scientific">Cryptosporidium andersoni</name>
    <dbReference type="NCBI Taxonomy" id="117008"/>
    <lineage>
        <taxon>Eukaryota</taxon>
        <taxon>Sar</taxon>
        <taxon>Alveolata</taxon>
        <taxon>Apicomplexa</taxon>
        <taxon>Conoidasida</taxon>
        <taxon>Coccidia</taxon>
        <taxon>Eucoccidiorida</taxon>
        <taxon>Eimeriorina</taxon>
        <taxon>Cryptosporidiidae</taxon>
        <taxon>Cryptosporidium</taxon>
    </lineage>
</organism>
<dbReference type="PRINTS" id="PR01546">
    <property type="entry name" value="YEAST73DUF"/>
</dbReference>
<dbReference type="InterPro" id="IPR043972">
    <property type="entry name" value="FUZ/MON1/HPS1_longin_1"/>
</dbReference>
<keyword evidence="4" id="KW-1185">Reference proteome</keyword>
<sequence>MTGNKRCVLFFSTAGKPIYSYGFEGQDELSVITSSLTALLYKASYVLSNNEVTNSNLTESDKLTEIDSLKWICSESHRIVFLERQGIYLVCISSYPQDPIGYMRGILDYIYYQFIVLITGSIHNTLKARPNFDVSQMLSFTDIGILDNCISAIQENFDAMYWTYPLQRFGRNLSKKKSAAKYFNNVDKYPFDPPAIYIETQLLDVSYRNKVHDLLRFSHKNLLGGALFVYNRIITWFGSKYIPVFPSTDFVLLNNIIVSFTKSKSSTSDELWIPICLPCISSSSYIYCYMHYWKQDNTSNVDQNICFVILSSDSDISIFELFSAHSNDCKNKILKSDTLLHPTSTIVSSRISLSLLYSDPDLFNIEIYHFMYAVVNQSCYISSEIHPDIYDTKKSVYIYQKYFKCAELANSQLSRKRTSSCTVIIRTISENFLLLITSEFHLFATFSGRSLINQQIINATIRNLKRLERFILLR</sequence>
<dbReference type="VEuPathDB" id="CryptoDB:cand_015100"/>
<dbReference type="InterPro" id="IPR043971">
    <property type="entry name" value="FUZ/MON1/HPS1_longin_2"/>
</dbReference>
<evidence type="ECO:0000313" key="4">
    <source>
        <dbReference type="Proteomes" id="UP000186804"/>
    </source>
</evidence>
<dbReference type="Pfam" id="PF19037">
    <property type="entry name" value="Fuz_longin_2"/>
    <property type="match status" value="1"/>
</dbReference>
<gene>
    <name evidence="3" type="ORF">cand_015100</name>
</gene>
<dbReference type="Pfam" id="PF19036">
    <property type="entry name" value="Fuz_longin_1"/>
    <property type="match status" value="1"/>
</dbReference>
<feature type="domain" description="FUZ/MON1/HPS1 second Longin" evidence="2">
    <location>
        <begin position="225"/>
        <end position="321"/>
    </location>
</feature>
<dbReference type="OrthoDB" id="272411at2759"/>
<dbReference type="PANTHER" id="PTHR13027">
    <property type="entry name" value="SAND PROTEIN-RELATED"/>
    <property type="match status" value="1"/>
</dbReference>
<dbReference type="RefSeq" id="XP_067069540.1">
    <property type="nucleotide sequence ID" value="XM_067211745.1"/>
</dbReference>
<dbReference type="EMBL" id="LRBS01000031">
    <property type="protein sequence ID" value="OII77694.1"/>
    <property type="molecule type" value="Genomic_DNA"/>
</dbReference>
<dbReference type="InterPro" id="IPR004353">
    <property type="entry name" value="Mon1"/>
</dbReference>
<evidence type="ECO:0000313" key="3">
    <source>
        <dbReference type="EMBL" id="OII77694.1"/>
    </source>
</evidence>
<protein>
    <submittedName>
        <fullName evidence="3">Uncharacterized protein</fullName>
    </submittedName>
</protein>
<dbReference type="Proteomes" id="UP000186804">
    <property type="component" value="Unassembled WGS sequence"/>
</dbReference>
<evidence type="ECO:0000259" key="1">
    <source>
        <dbReference type="Pfam" id="PF19036"/>
    </source>
</evidence>
<dbReference type="GeneID" id="92365695"/>
<dbReference type="AlphaFoldDB" id="A0A1J4MU48"/>